<evidence type="ECO:0000256" key="1">
    <source>
        <dbReference type="SAM" id="MobiDB-lite"/>
    </source>
</evidence>
<sequence>MITDYCRTLSVHYKKTHAKSSNCTVTVCLTQSVQLQAKTTLCTLGLEQYRENSHETLPPVVVILAPTGQKSWLLAGASRHVRVHGQAVSVQSGTERPLTNTSQRSKRSCRRRGHKNRGGPQQCNSSSFIERQ</sequence>
<gene>
    <name evidence="2" type="ORF">JOB18_046152</name>
</gene>
<protein>
    <submittedName>
        <fullName evidence="2">Uncharacterized protein</fullName>
    </submittedName>
</protein>
<name>A0AAV6SUX4_SOLSE</name>
<proteinExistence type="predicted"/>
<evidence type="ECO:0000313" key="2">
    <source>
        <dbReference type="EMBL" id="KAG7521321.1"/>
    </source>
</evidence>
<reference evidence="2 3" key="1">
    <citation type="journal article" date="2021" name="Sci. Rep.">
        <title>Chromosome anchoring in Senegalese sole (Solea senegalensis) reveals sex-associated markers and genome rearrangements in flatfish.</title>
        <authorList>
            <person name="Guerrero-Cozar I."/>
            <person name="Gomez-Garrido J."/>
            <person name="Berbel C."/>
            <person name="Martinez-Blanch J.F."/>
            <person name="Alioto T."/>
            <person name="Claros M.G."/>
            <person name="Gagnaire P.A."/>
            <person name="Manchado M."/>
        </authorList>
    </citation>
    <scope>NUCLEOTIDE SEQUENCE [LARGE SCALE GENOMIC DNA]</scope>
    <source>
        <strain evidence="2">Sse05_10M</strain>
    </source>
</reference>
<accession>A0AAV6SUX4</accession>
<organism evidence="2 3">
    <name type="scientific">Solea senegalensis</name>
    <name type="common">Senegalese sole</name>
    <dbReference type="NCBI Taxonomy" id="28829"/>
    <lineage>
        <taxon>Eukaryota</taxon>
        <taxon>Metazoa</taxon>
        <taxon>Chordata</taxon>
        <taxon>Craniata</taxon>
        <taxon>Vertebrata</taxon>
        <taxon>Euteleostomi</taxon>
        <taxon>Actinopterygii</taxon>
        <taxon>Neopterygii</taxon>
        <taxon>Teleostei</taxon>
        <taxon>Neoteleostei</taxon>
        <taxon>Acanthomorphata</taxon>
        <taxon>Carangaria</taxon>
        <taxon>Pleuronectiformes</taxon>
        <taxon>Pleuronectoidei</taxon>
        <taxon>Soleidae</taxon>
        <taxon>Solea</taxon>
    </lineage>
</organism>
<evidence type="ECO:0000313" key="3">
    <source>
        <dbReference type="Proteomes" id="UP000693946"/>
    </source>
</evidence>
<dbReference type="Proteomes" id="UP000693946">
    <property type="component" value="Linkage Group LG11"/>
</dbReference>
<feature type="compositionally biased region" description="Basic residues" evidence="1">
    <location>
        <begin position="104"/>
        <end position="117"/>
    </location>
</feature>
<feature type="compositionally biased region" description="Polar residues" evidence="1">
    <location>
        <begin position="119"/>
        <end position="132"/>
    </location>
</feature>
<keyword evidence="3" id="KW-1185">Reference proteome</keyword>
<dbReference type="EMBL" id="JAGKHQ010000003">
    <property type="protein sequence ID" value="KAG7521321.1"/>
    <property type="molecule type" value="Genomic_DNA"/>
</dbReference>
<comment type="caution">
    <text evidence="2">The sequence shown here is derived from an EMBL/GenBank/DDBJ whole genome shotgun (WGS) entry which is preliminary data.</text>
</comment>
<dbReference type="AlphaFoldDB" id="A0AAV6SUX4"/>
<feature type="compositionally biased region" description="Polar residues" evidence="1">
    <location>
        <begin position="88"/>
        <end position="103"/>
    </location>
</feature>
<feature type="region of interest" description="Disordered" evidence="1">
    <location>
        <begin position="85"/>
        <end position="132"/>
    </location>
</feature>